<dbReference type="Pfam" id="PF13649">
    <property type="entry name" value="Methyltransf_25"/>
    <property type="match status" value="1"/>
</dbReference>
<evidence type="ECO:0000313" key="5">
    <source>
        <dbReference type="EMBL" id="MCD1654075.1"/>
    </source>
</evidence>
<dbReference type="AlphaFoldDB" id="A0AAE3EH43"/>
<accession>A0AAE3EH43</accession>
<dbReference type="PANTHER" id="PTHR43464">
    <property type="entry name" value="METHYLTRANSFERASE"/>
    <property type="match status" value="1"/>
</dbReference>
<keyword evidence="1 5" id="KW-0489">Methyltransferase</keyword>
<evidence type="ECO:0000256" key="1">
    <source>
        <dbReference type="ARBA" id="ARBA00022603"/>
    </source>
</evidence>
<dbReference type="InterPro" id="IPR029063">
    <property type="entry name" value="SAM-dependent_MTases_sf"/>
</dbReference>
<feature type="domain" description="Methyltransferase" evidence="4">
    <location>
        <begin position="41"/>
        <end position="134"/>
    </location>
</feature>
<keyword evidence="3" id="KW-0949">S-adenosyl-L-methionine</keyword>
<protein>
    <submittedName>
        <fullName evidence="5">Class I SAM-dependent methyltransferase</fullName>
    </submittedName>
</protein>
<comment type="caution">
    <text evidence="5">The sequence shown here is derived from an EMBL/GenBank/DDBJ whole genome shotgun (WGS) entry which is preliminary data.</text>
</comment>
<organism evidence="5 6">
    <name type="scientific">Teretinema zuelzerae</name>
    <dbReference type="NCBI Taxonomy" id="156"/>
    <lineage>
        <taxon>Bacteria</taxon>
        <taxon>Pseudomonadati</taxon>
        <taxon>Spirochaetota</taxon>
        <taxon>Spirochaetia</taxon>
        <taxon>Spirochaetales</taxon>
        <taxon>Treponemataceae</taxon>
        <taxon>Teretinema</taxon>
    </lineage>
</organism>
<dbReference type="PANTHER" id="PTHR43464:SF19">
    <property type="entry name" value="UBIQUINONE BIOSYNTHESIS O-METHYLTRANSFERASE, MITOCHONDRIAL"/>
    <property type="match status" value="1"/>
</dbReference>
<dbReference type="InterPro" id="IPR041698">
    <property type="entry name" value="Methyltransf_25"/>
</dbReference>
<dbReference type="GO" id="GO:0032259">
    <property type="term" value="P:methylation"/>
    <property type="evidence" value="ECO:0007669"/>
    <property type="project" value="UniProtKB-KW"/>
</dbReference>
<dbReference type="Gene3D" id="3.40.50.150">
    <property type="entry name" value="Vaccinia Virus protein VP39"/>
    <property type="match status" value="1"/>
</dbReference>
<dbReference type="CDD" id="cd02440">
    <property type="entry name" value="AdoMet_MTases"/>
    <property type="match status" value="1"/>
</dbReference>
<proteinExistence type="predicted"/>
<evidence type="ECO:0000313" key="6">
    <source>
        <dbReference type="Proteomes" id="UP001198163"/>
    </source>
</evidence>
<dbReference type="EMBL" id="JAINWA010000001">
    <property type="protein sequence ID" value="MCD1654075.1"/>
    <property type="molecule type" value="Genomic_DNA"/>
</dbReference>
<evidence type="ECO:0000256" key="3">
    <source>
        <dbReference type="ARBA" id="ARBA00022691"/>
    </source>
</evidence>
<evidence type="ECO:0000259" key="4">
    <source>
        <dbReference type="Pfam" id="PF13649"/>
    </source>
</evidence>
<evidence type="ECO:0000256" key="2">
    <source>
        <dbReference type="ARBA" id="ARBA00022679"/>
    </source>
</evidence>
<dbReference type="GO" id="GO:0008168">
    <property type="term" value="F:methyltransferase activity"/>
    <property type="evidence" value="ECO:0007669"/>
    <property type="project" value="UniProtKB-KW"/>
</dbReference>
<name>A0AAE3EH43_9SPIR</name>
<sequence length="220" mass="24650">MSVEHRAWDWNKNASDIWHVPCEESFFLLNRWKAAGFNRFLDLGCGLGRHSLQFALAGFSVDSFDLSPVAVAETRKKAQDSGVSLRAAAGDMNSLPYAAESFDCLLAYHVVSHTDTAGITKTLAEIRRVLRPSGEFFLSLCSKKAWSFAEAGFPKIDDNTVMKTEEGPEYGIPHFFADDRTIDSLFRREELVFVKHTQDLIVNGADYGSWHYFILGKNAS</sequence>
<dbReference type="SUPFAM" id="SSF53335">
    <property type="entry name" value="S-adenosyl-L-methionine-dependent methyltransferases"/>
    <property type="match status" value="1"/>
</dbReference>
<dbReference type="RefSeq" id="WP_230753927.1">
    <property type="nucleotide sequence ID" value="NZ_JAINWA010000001.1"/>
</dbReference>
<gene>
    <name evidence="5" type="ORF">K7J14_05095</name>
</gene>
<keyword evidence="2" id="KW-0808">Transferase</keyword>
<reference evidence="5" key="1">
    <citation type="submission" date="2021-08" db="EMBL/GenBank/DDBJ databases">
        <title>Comparative analyses of Brucepasteria parasyntrophica and Teretinema zuelzerae.</title>
        <authorList>
            <person name="Song Y."/>
            <person name="Brune A."/>
        </authorList>
    </citation>
    <scope>NUCLEOTIDE SEQUENCE</scope>
    <source>
        <strain evidence="5">DSM 1903</strain>
    </source>
</reference>
<keyword evidence="6" id="KW-1185">Reference proteome</keyword>
<dbReference type="Proteomes" id="UP001198163">
    <property type="component" value="Unassembled WGS sequence"/>
</dbReference>